<evidence type="ECO:0008006" key="3">
    <source>
        <dbReference type="Google" id="ProtNLM"/>
    </source>
</evidence>
<proteinExistence type="predicted"/>
<reference evidence="1" key="2">
    <citation type="submission" date="2020-09" db="EMBL/GenBank/DDBJ databases">
        <authorList>
            <person name="Sun Q."/>
            <person name="Zhou Y."/>
        </authorList>
    </citation>
    <scope>NUCLEOTIDE SEQUENCE</scope>
    <source>
        <strain evidence="1">CGMCC 1.12426</strain>
    </source>
</reference>
<dbReference type="EMBL" id="BMFA01000004">
    <property type="protein sequence ID" value="GGB45621.1"/>
    <property type="molecule type" value="Genomic_DNA"/>
</dbReference>
<gene>
    <name evidence="1" type="ORF">GCM10011316_17110</name>
</gene>
<keyword evidence="2" id="KW-1185">Reference proteome</keyword>
<dbReference type="OrthoDB" id="174925at2"/>
<dbReference type="Gene3D" id="3.40.50.150">
    <property type="entry name" value="Vaccinia Virus protein VP39"/>
    <property type="match status" value="1"/>
</dbReference>
<dbReference type="SUPFAM" id="SSF53335">
    <property type="entry name" value="S-adenosyl-L-methionine-dependent methyltransferases"/>
    <property type="match status" value="1"/>
</dbReference>
<reference evidence="1" key="1">
    <citation type="journal article" date="2014" name="Int. J. Syst. Evol. Microbiol.">
        <title>Complete genome sequence of Corynebacterium casei LMG S-19264T (=DSM 44701T), isolated from a smear-ripened cheese.</title>
        <authorList>
            <consortium name="US DOE Joint Genome Institute (JGI-PGF)"/>
            <person name="Walter F."/>
            <person name="Albersmeier A."/>
            <person name="Kalinowski J."/>
            <person name="Ruckert C."/>
        </authorList>
    </citation>
    <scope>NUCLEOTIDE SEQUENCE</scope>
    <source>
        <strain evidence="1">CGMCC 1.12426</strain>
    </source>
</reference>
<dbReference type="RefSeq" id="WP_150495577.1">
    <property type="nucleotide sequence ID" value="NZ_BMFA01000004.1"/>
</dbReference>
<accession>A0A916WZJ6</accession>
<dbReference type="Proteomes" id="UP000605148">
    <property type="component" value="Unassembled WGS sequence"/>
</dbReference>
<dbReference type="AlphaFoldDB" id="A0A916WZJ6"/>
<name>A0A916WZJ6_9HYPH</name>
<protein>
    <recommendedName>
        <fullName evidence="3">Class I SAM-dependent methyltransferase</fullName>
    </recommendedName>
</protein>
<evidence type="ECO:0000313" key="2">
    <source>
        <dbReference type="Proteomes" id="UP000605148"/>
    </source>
</evidence>
<comment type="caution">
    <text evidence="1">The sequence shown here is derived from an EMBL/GenBank/DDBJ whole genome shotgun (WGS) entry which is preliminary data.</text>
</comment>
<evidence type="ECO:0000313" key="1">
    <source>
        <dbReference type="EMBL" id="GGB45621.1"/>
    </source>
</evidence>
<dbReference type="Pfam" id="PF13578">
    <property type="entry name" value="Methyltransf_24"/>
    <property type="match status" value="1"/>
</dbReference>
<sequence length="232" mass="26073">MSKINVIRPSHLLTLFNNCDLQRAFVSEIPDGDIGSTSMLEKVCLVVLGRLVEAKSVFEFGTFKGETTKLFISNKIGESVATLDLEYFEGEISRENFDLSNDVENDRFLTRIRKASVDLEIKEVARSLGVSVELLKNNSMSLDVSHRKGRYDLIFIDGGHTSEIIENDTKLALAMLAKGGCIVWHDYGSKVHTEVTKYLDKLSYDRCLFSIGSTSIVFHSDNEKLTRGLPRR</sequence>
<organism evidence="1 2">
    <name type="scientific">Roseibium aquae</name>
    <dbReference type="NCBI Taxonomy" id="1323746"/>
    <lineage>
        <taxon>Bacteria</taxon>
        <taxon>Pseudomonadati</taxon>
        <taxon>Pseudomonadota</taxon>
        <taxon>Alphaproteobacteria</taxon>
        <taxon>Hyphomicrobiales</taxon>
        <taxon>Stappiaceae</taxon>
        <taxon>Roseibium</taxon>
    </lineage>
</organism>
<dbReference type="InterPro" id="IPR029063">
    <property type="entry name" value="SAM-dependent_MTases_sf"/>
</dbReference>